<name>K1QDE8_MAGGI</name>
<dbReference type="EMBL" id="JH817916">
    <property type="protein sequence ID" value="EKC26830.1"/>
    <property type="molecule type" value="Genomic_DNA"/>
</dbReference>
<accession>K1QDE8</accession>
<protein>
    <submittedName>
        <fullName evidence="1">Uncharacterized protein</fullName>
    </submittedName>
</protein>
<dbReference type="AlphaFoldDB" id="K1QDE8"/>
<sequence length="210" mass="24849">MRSPVDKERDCDIKCADPMLLHQDETFWERSLWIGTPSKFLNVFDHGCWITSIRIYPKVNSIAPKNKTTENGLCEITQVLRDRLELSKKRESLIHGNRTGRYPFWYGVKTKCFLNLPNEQEDEKFRGFWKELTNAIQKQASQKVIDLLSNHNKEKENEANKIRTETIKKIGFATQESSSIRNQLDKDMLQLHEENTKELEEFRRHLVKRL</sequence>
<organism evidence="1">
    <name type="scientific">Magallana gigas</name>
    <name type="common">Pacific oyster</name>
    <name type="synonym">Crassostrea gigas</name>
    <dbReference type="NCBI Taxonomy" id="29159"/>
    <lineage>
        <taxon>Eukaryota</taxon>
        <taxon>Metazoa</taxon>
        <taxon>Spiralia</taxon>
        <taxon>Lophotrochozoa</taxon>
        <taxon>Mollusca</taxon>
        <taxon>Bivalvia</taxon>
        <taxon>Autobranchia</taxon>
        <taxon>Pteriomorphia</taxon>
        <taxon>Ostreida</taxon>
        <taxon>Ostreoidea</taxon>
        <taxon>Ostreidae</taxon>
        <taxon>Magallana</taxon>
    </lineage>
</organism>
<dbReference type="InParanoid" id="K1QDE8"/>
<dbReference type="HOGENOM" id="CLU_1311180_0_0_1"/>
<gene>
    <name evidence="1" type="ORF">CGI_10013870</name>
</gene>
<evidence type="ECO:0000313" key="1">
    <source>
        <dbReference type="EMBL" id="EKC26830.1"/>
    </source>
</evidence>
<proteinExistence type="predicted"/>
<reference evidence="1" key="1">
    <citation type="journal article" date="2012" name="Nature">
        <title>The oyster genome reveals stress adaptation and complexity of shell formation.</title>
        <authorList>
            <person name="Zhang G."/>
            <person name="Fang X."/>
            <person name="Guo X."/>
            <person name="Li L."/>
            <person name="Luo R."/>
            <person name="Xu F."/>
            <person name="Yang P."/>
            <person name="Zhang L."/>
            <person name="Wang X."/>
            <person name="Qi H."/>
            <person name="Xiong Z."/>
            <person name="Que H."/>
            <person name="Xie Y."/>
            <person name="Holland P.W."/>
            <person name="Paps J."/>
            <person name="Zhu Y."/>
            <person name="Wu F."/>
            <person name="Chen Y."/>
            <person name="Wang J."/>
            <person name="Peng C."/>
            <person name="Meng J."/>
            <person name="Yang L."/>
            <person name="Liu J."/>
            <person name="Wen B."/>
            <person name="Zhang N."/>
            <person name="Huang Z."/>
            <person name="Zhu Q."/>
            <person name="Feng Y."/>
            <person name="Mount A."/>
            <person name="Hedgecock D."/>
            <person name="Xu Z."/>
            <person name="Liu Y."/>
            <person name="Domazet-Loso T."/>
            <person name="Du Y."/>
            <person name="Sun X."/>
            <person name="Zhang S."/>
            <person name="Liu B."/>
            <person name="Cheng P."/>
            <person name="Jiang X."/>
            <person name="Li J."/>
            <person name="Fan D."/>
            <person name="Wang W."/>
            <person name="Fu W."/>
            <person name="Wang T."/>
            <person name="Wang B."/>
            <person name="Zhang J."/>
            <person name="Peng Z."/>
            <person name="Li Y."/>
            <person name="Li N."/>
            <person name="Wang J."/>
            <person name="Chen M."/>
            <person name="He Y."/>
            <person name="Tan F."/>
            <person name="Song X."/>
            <person name="Zheng Q."/>
            <person name="Huang R."/>
            <person name="Yang H."/>
            <person name="Du X."/>
            <person name="Chen L."/>
            <person name="Yang M."/>
            <person name="Gaffney P.M."/>
            <person name="Wang S."/>
            <person name="Luo L."/>
            <person name="She Z."/>
            <person name="Ming Y."/>
            <person name="Huang W."/>
            <person name="Zhang S."/>
            <person name="Huang B."/>
            <person name="Zhang Y."/>
            <person name="Qu T."/>
            <person name="Ni P."/>
            <person name="Miao G."/>
            <person name="Wang J."/>
            <person name="Wang Q."/>
            <person name="Steinberg C.E."/>
            <person name="Wang H."/>
            <person name="Li N."/>
            <person name="Qian L."/>
            <person name="Zhang G."/>
            <person name="Li Y."/>
            <person name="Yang H."/>
            <person name="Liu X."/>
            <person name="Wang J."/>
            <person name="Yin Y."/>
            <person name="Wang J."/>
        </authorList>
    </citation>
    <scope>NUCLEOTIDE SEQUENCE [LARGE SCALE GENOMIC DNA]</scope>
    <source>
        <strain evidence="1">05x7-T-G4-1.051#20</strain>
    </source>
</reference>